<keyword evidence="5" id="KW-0663">Pyridoxal phosphate</keyword>
<evidence type="ECO:0000256" key="5">
    <source>
        <dbReference type="ARBA" id="ARBA00022898"/>
    </source>
</evidence>
<evidence type="ECO:0000256" key="3">
    <source>
        <dbReference type="ARBA" id="ARBA00022576"/>
    </source>
</evidence>
<dbReference type="GO" id="GO:0006520">
    <property type="term" value="P:amino acid metabolic process"/>
    <property type="evidence" value="ECO:0007669"/>
    <property type="project" value="InterPro"/>
</dbReference>
<keyword evidence="3" id="KW-0032">Aminotransferase</keyword>
<dbReference type="AlphaFoldDB" id="A0AAU9NDC5"/>
<accession>A0AAU9NDC5</accession>
<dbReference type="GO" id="GO:0008483">
    <property type="term" value="F:transaminase activity"/>
    <property type="evidence" value="ECO:0007669"/>
    <property type="project" value="UniProtKB-KW"/>
</dbReference>
<dbReference type="InterPro" id="IPR015421">
    <property type="entry name" value="PyrdxlP-dep_Trfase_major"/>
</dbReference>
<dbReference type="Pfam" id="PF00155">
    <property type="entry name" value="Aminotran_1_2"/>
    <property type="match status" value="1"/>
</dbReference>
<comment type="cofactor">
    <cofactor evidence="1">
        <name>pyridoxal 5'-phosphate</name>
        <dbReference type="ChEBI" id="CHEBI:597326"/>
    </cofactor>
</comment>
<dbReference type="InterPro" id="IPR050596">
    <property type="entry name" value="AspAT/PAT-like"/>
</dbReference>
<name>A0AAU9NDC5_9ASTR</name>
<dbReference type="GO" id="GO:0030170">
    <property type="term" value="F:pyridoxal phosphate binding"/>
    <property type="evidence" value="ECO:0007669"/>
    <property type="project" value="InterPro"/>
</dbReference>
<evidence type="ECO:0000313" key="7">
    <source>
        <dbReference type="EMBL" id="CAH1433513.1"/>
    </source>
</evidence>
<dbReference type="SUPFAM" id="SSF53383">
    <property type="entry name" value="PLP-dependent transferases"/>
    <property type="match status" value="1"/>
</dbReference>
<comment type="caution">
    <text evidence="7">The sequence shown here is derived from an EMBL/GenBank/DDBJ whole genome shotgun (WGS) entry which is preliminary data.</text>
</comment>
<evidence type="ECO:0000256" key="2">
    <source>
        <dbReference type="ARBA" id="ARBA00007441"/>
    </source>
</evidence>
<evidence type="ECO:0000313" key="8">
    <source>
        <dbReference type="Proteomes" id="UP001157418"/>
    </source>
</evidence>
<evidence type="ECO:0000256" key="4">
    <source>
        <dbReference type="ARBA" id="ARBA00022679"/>
    </source>
</evidence>
<feature type="domain" description="Aminotransferase class I/classII large" evidence="6">
    <location>
        <begin position="51"/>
        <end position="107"/>
    </location>
</feature>
<protein>
    <recommendedName>
        <fullName evidence="6">Aminotransferase class I/classII large domain-containing protein</fullName>
    </recommendedName>
</protein>
<sequence>MVWTHAITGLAAGSNTACLEPELLETCRLSLSRLRPIPFSTSISINEPWNAGTHEVRTTICKKLKEENHTSYTPDEIVVSNGAKQSLLQAVLAICSQGDEVIIPAPFRVIYKRLLVVPCLKSETEVIIRWEICLCKIGHVQIVSSKQKLNSENKAIKDFGILII</sequence>
<comment type="similarity">
    <text evidence="2">Belongs to the class-I pyridoxal-phosphate-dependent aminotransferase family.</text>
</comment>
<proteinExistence type="inferred from homology"/>
<dbReference type="Proteomes" id="UP001157418">
    <property type="component" value="Unassembled WGS sequence"/>
</dbReference>
<organism evidence="7 8">
    <name type="scientific">Lactuca virosa</name>
    <dbReference type="NCBI Taxonomy" id="75947"/>
    <lineage>
        <taxon>Eukaryota</taxon>
        <taxon>Viridiplantae</taxon>
        <taxon>Streptophyta</taxon>
        <taxon>Embryophyta</taxon>
        <taxon>Tracheophyta</taxon>
        <taxon>Spermatophyta</taxon>
        <taxon>Magnoliopsida</taxon>
        <taxon>eudicotyledons</taxon>
        <taxon>Gunneridae</taxon>
        <taxon>Pentapetalae</taxon>
        <taxon>asterids</taxon>
        <taxon>campanulids</taxon>
        <taxon>Asterales</taxon>
        <taxon>Asteraceae</taxon>
        <taxon>Cichorioideae</taxon>
        <taxon>Cichorieae</taxon>
        <taxon>Lactucinae</taxon>
        <taxon>Lactuca</taxon>
    </lineage>
</organism>
<gene>
    <name evidence="7" type="ORF">LVIROSA_LOCUS20098</name>
</gene>
<reference evidence="7 8" key="1">
    <citation type="submission" date="2022-01" db="EMBL/GenBank/DDBJ databases">
        <authorList>
            <person name="Xiong W."/>
            <person name="Schranz E."/>
        </authorList>
    </citation>
    <scope>NUCLEOTIDE SEQUENCE [LARGE SCALE GENOMIC DNA]</scope>
</reference>
<dbReference type="InterPro" id="IPR004839">
    <property type="entry name" value="Aminotransferase_I/II_large"/>
</dbReference>
<dbReference type="EMBL" id="CAKMRJ010003334">
    <property type="protein sequence ID" value="CAH1433513.1"/>
    <property type="molecule type" value="Genomic_DNA"/>
</dbReference>
<dbReference type="InterPro" id="IPR015424">
    <property type="entry name" value="PyrdxlP-dep_Trfase"/>
</dbReference>
<keyword evidence="4" id="KW-0808">Transferase</keyword>
<evidence type="ECO:0000256" key="1">
    <source>
        <dbReference type="ARBA" id="ARBA00001933"/>
    </source>
</evidence>
<dbReference type="Gene3D" id="3.40.640.10">
    <property type="entry name" value="Type I PLP-dependent aspartate aminotransferase-like (Major domain)"/>
    <property type="match status" value="1"/>
</dbReference>
<dbReference type="PANTHER" id="PTHR46383">
    <property type="entry name" value="ASPARTATE AMINOTRANSFERASE"/>
    <property type="match status" value="1"/>
</dbReference>
<dbReference type="PANTHER" id="PTHR46383:SF1">
    <property type="entry name" value="ASPARTATE AMINOTRANSFERASE"/>
    <property type="match status" value="1"/>
</dbReference>
<keyword evidence="8" id="KW-1185">Reference proteome</keyword>
<evidence type="ECO:0000259" key="6">
    <source>
        <dbReference type="Pfam" id="PF00155"/>
    </source>
</evidence>